<dbReference type="RefSeq" id="WP_369251268.1">
    <property type="nucleotide sequence ID" value="NZ_CP163443.1"/>
</dbReference>
<gene>
    <name evidence="1" type="ORF">AB5J53_44535</name>
</gene>
<reference evidence="1" key="1">
    <citation type="submission" date="2024-07" db="EMBL/GenBank/DDBJ databases">
        <authorList>
            <person name="Yu S.T."/>
        </authorList>
    </citation>
    <scope>NUCLEOTIDE SEQUENCE</scope>
    <source>
        <strain evidence="1">R41</strain>
    </source>
</reference>
<sequence>MESITHRLLTKGFGRPSGLLGCLGGRLMAHGNAATERHAVALAAPAEQDVVLVIGPDPGVGLEAAAQRSASVIGIDPQTSCAPWPAAAAHP</sequence>
<proteinExistence type="predicted"/>
<accession>A0AB39RPV9</accession>
<name>A0AB39RPV9_9ACTN</name>
<evidence type="ECO:0000313" key="1">
    <source>
        <dbReference type="EMBL" id="XDQ58212.1"/>
    </source>
</evidence>
<dbReference type="EMBL" id="CP163443">
    <property type="protein sequence ID" value="XDQ58212.1"/>
    <property type="molecule type" value="Genomic_DNA"/>
</dbReference>
<protein>
    <submittedName>
        <fullName evidence="1">Uncharacterized protein</fullName>
    </submittedName>
</protein>
<dbReference type="AlphaFoldDB" id="A0AB39RPV9"/>
<organism evidence="1">
    <name type="scientific">Streptomyces sp. R41</name>
    <dbReference type="NCBI Taxonomy" id="3238632"/>
    <lineage>
        <taxon>Bacteria</taxon>
        <taxon>Bacillati</taxon>
        <taxon>Actinomycetota</taxon>
        <taxon>Actinomycetes</taxon>
        <taxon>Kitasatosporales</taxon>
        <taxon>Streptomycetaceae</taxon>
        <taxon>Streptomyces</taxon>
    </lineage>
</organism>